<dbReference type="Proteomes" id="UP001165064">
    <property type="component" value="Unassembled WGS sequence"/>
</dbReference>
<organism evidence="1 2">
    <name type="scientific">Ambrosiozyma monospora</name>
    <name type="common">Yeast</name>
    <name type="synonym">Endomycopsis monosporus</name>
    <dbReference type="NCBI Taxonomy" id="43982"/>
    <lineage>
        <taxon>Eukaryota</taxon>
        <taxon>Fungi</taxon>
        <taxon>Dikarya</taxon>
        <taxon>Ascomycota</taxon>
        <taxon>Saccharomycotina</taxon>
        <taxon>Pichiomycetes</taxon>
        <taxon>Pichiales</taxon>
        <taxon>Pichiaceae</taxon>
        <taxon>Ambrosiozyma</taxon>
    </lineage>
</organism>
<evidence type="ECO:0000313" key="2">
    <source>
        <dbReference type="Proteomes" id="UP001165064"/>
    </source>
</evidence>
<sequence length="153" mass="17159">MPQPQHTTKSDATTTSFKQIQETGFSTDDIFDLKQHSMEKSFQLASSQLSSLDGTEEVEASSSTSADGHPEKDAGNDDDNSTIHEKKRNSEKQDSKMKEKVPIKYPDYRPDDRVTSPLLTPVHRRIEVLCVLLHITIQATVMHQTDVLNTSET</sequence>
<reference evidence="1" key="1">
    <citation type="submission" date="2023-04" db="EMBL/GenBank/DDBJ databases">
        <title>Ambrosiozyma monospora NBRC 10751.</title>
        <authorList>
            <person name="Ichikawa N."/>
            <person name="Sato H."/>
            <person name="Tonouchi N."/>
        </authorList>
    </citation>
    <scope>NUCLEOTIDE SEQUENCE</scope>
    <source>
        <strain evidence="1">NBRC 10751</strain>
    </source>
</reference>
<proteinExistence type="predicted"/>
<comment type="caution">
    <text evidence="1">The sequence shown here is derived from an EMBL/GenBank/DDBJ whole genome shotgun (WGS) entry which is preliminary data.</text>
</comment>
<gene>
    <name evidence="1" type="ORF">Amon02_000966200</name>
</gene>
<keyword evidence="2" id="KW-1185">Reference proteome</keyword>
<accession>A0ACB5TU57</accession>
<protein>
    <submittedName>
        <fullName evidence="1">Unnamed protein product</fullName>
    </submittedName>
</protein>
<name>A0ACB5TU57_AMBMO</name>
<dbReference type="EMBL" id="BSXS01009179">
    <property type="protein sequence ID" value="GME94845.1"/>
    <property type="molecule type" value="Genomic_DNA"/>
</dbReference>
<evidence type="ECO:0000313" key="1">
    <source>
        <dbReference type="EMBL" id="GME94845.1"/>
    </source>
</evidence>